<gene>
    <name evidence="2" type="ORF">AVDCRST_MAG10-2751</name>
</gene>
<proteinExistence type="predicted"/>
<name>A0A6J4IW10_9ACTN</name>
<reference evidence="2" key="1">
    <citation type="submission" date="2020-02" db="EMBL/GenBank/DDBJ databases">
        <authorList>
            <person name="Meier V. D."/>
        </authorList>
    </citation>
    <scope>NUCLEOTIDE SEQUENCE</scope>
    <source>
        <strain evidence="2">AVDCRST_MAG10</strain>
    </source>
</reference>
<organism evidence="2">
    <name type="scientific">uncultured Acidimicrobiales bacterium</name>
    <dbReference type="NCBI Taxonomy" id="310071"/>
    <lineage>
        <taxon>Bacteria</taxon>
        <taxon>Bacillati</taxon>
        <taxon>Actinomycetota</taxon>
        <taxon>Acidimicrobiia</taxon>
        <taxon>Acidimicrobiales</taxon>
        <taxon>environmental samples</taxon>
    </lineage>
</organism>
<dbReference type="InterPro" id="IPR038694">
    <property type="entry name" value="DUF427_sf"/>
</dbReference>
<dbReference type="Gene3D" id="2.170.150.40">
    <property type="entry name" value="Domain of unknown function (DUF427)"/>
    <property type="match status" value="1"/>
</dbReference>
<dbReference type="EMBL" id="CADCTB010000170">
    <property type="protein sequence ID" value="CAA9261039.1"/>
    <property type="molecule type" value="Genomic_DNA"/>
</dbReference>
<evidence type="ECO:0000259" key="1">
    <source>
        <dbReference type="Pfam" id="PF04248"/>
    </source>
</evidence>
<dbReference type="PANTHER" id="PTHR34310:SF5">
    <property type="entry name" value="DUF427 DOMAIN PROTEIN (AFU_ORTHOLOGUE AFUA_3G02220)"/>
    <property type="match status" value="1"/>
</dbReference>
<protein>
    <recommendedName>
        <fullName evidence="1">DUF427 domain-containing protein</fullName>
    </recommendedName>
</protein>
<dbReference type="Pfam" id="PF04248">
    <property type="entry name" value="NTP_transf_9"/>
    <property type="match status" value="1"/>
</dbReference>
<accession>A0A6J4IW10</accession>
<dbReference type="InterPro" id="IPR007361">
    <property type="entry name" value="DUF427"/>
</dbReference>
<dbReference type="AlphaFoldDB" id="A0A6J4IW10"/>
<evidence type="ECO:0000313" key="2">
    <source>
        <dbReference type="EMBL" id="CAA9261039.1"/>
    </source>
</evidence>
<sequence>MTVRAEWNGTVVAESDDTVVVEGNHYFPESALRRELFEEASRTTMCPWKGTASYYDVVVDGERNAGAAWYYPEPKEAAAEIKDRVAFWKGVRVSEV</sequence>
<dbReference type="PANTHER" id="PTHR34310">
    <property type="entry name" value="DUF427 DOMAIN PROTEIN (AFU_ORTHOLOGUE AFUA_3G02220)"/>
    <property type="match status" value="1"/>
</dbReference>
<feature type="domain" description="DUF427" evidence="1">
    <location>
        <begin position="3"/>
        <end position="89"/>
    </location>
</feature>